<keyword evidence="3" id="KW-1185">Reference proteome</keyword>
<evidence type="ECO:0000313" key="3">
    <source>
        <dbReference type="Proteomes" id="UP000327157"/>
    </source>
</evidence>
<dbReference type="AlphaFoldDB" id="A0A5N5ICJ2"/>
<organism evidence="2 3">
    <name type="scientific">Pyrus ussuriensis x Pyrus communis</name>
    <dbReference type="NCBI Taxonomy" id="2448454"/>
    <lineage>
        <taxon>Eukaryota</taxon>
        <taxon>Viridiplantae</taxon>
        <taxon>Streptophyta</taxon>
        <taxon>Embryophyta</taxon>
        <taxon>Tracheophyta</taxon>
        <taxon>Spermatophyta</taxon>
        <taxon>Magnoliopsida</taxon>
        <taxon>eudicotyledons</taxon>
        <taxon>Gunneridae</taxon>
        <taxon>Pentapetalae</taxon>
        <taxon>rosids</taxon>
        <taxon>fabids</taxon>
        <taxon>Rosales</taxon>
        <taxon>Rosaceae</taxon>
        <taxon>Amygdaloideae</taxon>
        <taxon>Maleae</taxon>
        <taxon>Pyrus</taxon>
    </lineage>
</organism>
<dbReference type="PANTHER" id="PTHR31373">
    <property type="entry name" value="OS06G0652100 PROTEIN"/>
    <property type="match status" value="1"/>
</dbReference>
<accession>A0A5N5ICJ2</accession>
<dbReference type="InterPro" id="IPR011205">
    <property type="entry name" value="UCP015417_vWA"/>
</dbReference>
<gene>
    <name evidence="2" type="ORF">D8674_027541</name>
</gene>
<evidence type="ECO:0000313" key="2">
    <source>
        <dbReference type="EMBL" id="KAB2637007.1"/>
    </source>
</evidence>
<sequence length="256" mass="28922">MRELTAANEIDPDDAVLLPHDILSYIKYPELEQEADVKWKKMVEVYSKQGKLKKWLAVCDVDNTLSAGLALGLLLPQLSDEPWKGKVVTYSKNPQLHSIQGEDLNSRVEFMQTLIKSQDWTADFGKVFDVILEVAVNANLKPDKMVKKVLALTTYKHFLTGSNFSFWGETDYEEIRNKYKEKGYGDVVPHLVIWNTIKPEYSAGHCREPEPGVTLLSGFSYKLLESFFENDGDIGPDHVMEAAVSAPAYQTLAVVY</sequence>
<dbReference type="Pfam" id="PF25043">
    <property type="entry name" value="DUF7788"/>
    <property type="match status" value="1"/>
</dbReference>
<evidence type="ECO:0000259" key="1">
    <source>
        <dbReference type="Pfam" id="PF25043"/>
    </source>
</evidence>
<comment type="caution">
    <text evidence="2">The sequence shown here is derived from an EMBL/GenBank/DDBJ whole genome shotgun (WGS) entry which is preliminary data.</text>
</comment>
<protein>
    <recommendedName>
        <fullName evidence="1">DUF7788 domain-containing protein</fullName>
    </recommendedName>
</protein>
<name>A0A5N5ICJ2_9ROSA</name>
<feature type="domain" description="DUF7788" evidence="1">
    <location>
        <begin position="62"/>
        <end position="234"/>
    </location>
</feature>
<dbReference type="OrthoDB" id="1141607at2759"/>
<dbReference type="EMBL" id="SMOL01000004">
    <property type="protein sequence ID" value="KAB2637007.1"/>
    <property type="molecule type" value="Genomic_DNA"/>
</dbReference>
<dbReference type="PANTHER" id="PTHR31373:SF17">
    <property type="entry name" value="OS06G0652100 PROTEIN"/>
    <property type="match status" value="1"/>
</dbReference>
<proteinExistence type="predicted"/>
<reference evidence="2 3" key="1">
    <citation type="submission" date="2019-09" db="EMBL/GenBank/DDBJ databases">
        <authorList>
            <person name="Ou C."/>
        </authorList>
    </citation>
    <scope>NUCLEOTIDE SEQUENCE [LARGE SCALE GENOMIC DNA]</scope>
    <source>
        <strain evidence="2">S2</strain>
        <tissue evidence="2">Leaf</tissue>
    </source>
</reference>
<dbReference type="InterPro" id="IPR056690">
    <property type="entry name" value="DUF7788"/>
</dbReference>
<dbReference type="Proteomes" id="UP000327157">
    <property type="component" value="Chromosome 5"/>
</dbReference>
<dbReference type="PIRSF" id="PIRSF015417">
    <property type="entry name" value="T31B5_30_vWA"/>
    <property type="match status" value="1"/>
</dbReference>
<reference evidence="2 3" key="3">
    <citation type="submission" date="2019-11" db="EMBL/GenBank/DDBJ databases">
        <title>A de novo genome assembly of a pear dwarfing rootstock.</title>
        <authorList>
            <person name="Wang F."/>
            <person name="Wang J."/>
            <person name="Li S."/>
            <person name="Zhang Y."/>
            <person name="Fang M."/>
            <person name="Ma L."/>
            <person name="Zhao Y."/>
            <person name="Jiang S."/>
        </authorList>
    </citation>
    <scope>NUCLEOTIDE SEQUENCE [LARGE SCALE GENOMIC DNA]</scope>
    <source>
        <strain evidence="2">S2</strain>
        <tissue evidence="2">Leaf</tissue>
    </source>
</reference>
<reference evidence="3" key="2">
    <citation type="submission" date="2019-10" db="EMBL/GenBank/DDBJ databases">
        <title>A de novo genome assembly of a pear dwarfing rootstock.</title>
        <authorList>
            <person name="Wang F."/>
            <person name="Wang J."/>
            <person name="Li S."/>
            <person name="Zhang Y."/>
            <person name="Fang M."/>
            <person name="Ma L."/>
            <person name="Zhao Y."/>
            <person name="Jiang S."/>
        </authorList>
    </citation>
    <scope>NUCLEOTIDE SEQUENCE [LARGE SCALE GENOMIC DNA]</scope>
</reference>